<organism evidence="1">
    <name type="scientific">uncultured Chlorobiota bacterium</name>
    <dbReference type="NCBI Taxonomy" id="156405"/>
    <lineage>
        <taxon>Bacteria</taxon>
        <taxon>Pseudomonadati</taxon>
        <taxon>Chlorobiota</taxon>
        <taxon>environmental samples</taxon>
    </lineage>
</organism>
<protein>
    <submittedName>
        <fullName evidence="1">Uncharacterized protein</fullName>
    </submittedName>
</protein>
<proteinExistence type="predicted"/>
<accession>H5SGL6</accession>
<gene>
    <name evidence="1" type="ORF">HGMM_F27B02C04</name>
</gene>
<dbReference type="AlphaFoldDB" id="H5SGL6"/>
<sequence length="173" mass="19058">MLSGKREHDLHARGETQMLVQFRRSTEQLQFLAGEDHRTGTGFSCPPAKEVSELRTTFPNDGTAARLDNPNFLPGNSLERLAEPLLVVKVNAGNDRYQGQHNVGGVVSSSHADFDNGNVNGMLSEEGKSQGGTYLEERRADVLCLLQEPGEESSDFRVRDRARINADAFSEVL</sequence>
<evidence type="ECO:0000313" key="1">
    <source>
        <dbReference type="EMBL" id="BAL55302.1"/>
    </source>
</evidence>
<reference evidence="1" key="2">
    <citation type="journal article" date="2012" name="PLoS ONE">
        <title>A Deeply Branching Thermophilic Bacterium with an Ancient Acetyl-CoA Pathway Dominates a Subsurface Ecosystem.</title>
        <authorList>
            <person name="Takami H."/>
            <person name="Noguchi H."/>
            <person name="Takaki Y."/>
            <person name="Uchiyama I."/>
            <person name="Toyoda A."/>
            <person name="Nishi S."/>
            <person name="Chee G.-J."/>
            <person name="Arai W."/>
            <person name="Nunoura T."/>
            <person name="Itoh T."/>
            <person name="Hattori M."/>
            <person name="Takai K."/>
        </authorList>
    </citation>
    <scope>NUCLEOTIDE SEQUENCE</scope>
</reference>
<reference evidence="1" key="1">
    <citation type="journal article" date="2005" name="Environ. Microbiol.">
        <title>Genetic and functional properties of uncultivated thermophilic crenarchaeotes from a subsurface gold mine as revealed by analysis of genome fragments.</title>
        <authorList>
            <person name="Nunoura T."/>
            <person name="Hirayama H."/>
            <person name="Takami H."/>
            <person name="Oida H."/>
            <person name="Nishi S."/>
            <person name="Shimamura S."/>
            <person name="Suzuki Y."/>
            <person name="Inagaki F."/>
            <person name="Takai K."/>
            <person name="Nealson K.H."/>
            <person name="Horikoshi K."/>
        </authorList>
    </citation>
    <scope>NUCLEOTIDE SEQUENCE</scope>
</reference>
<dbReference type="EMBL" id="AP011715">
    <property type="protein sequence ID" value="BAL55302.1"/>
    <property type="molecule type" value="Genomic_DNA"/>
</dbReference>
<name>H5SGL6_9BACT</name>